<dbReference type="Proteomes" id="UP000618754">
    <property type="component" value="Unassembled WGS sequence"/>
</dbReference>
<feature type="domain" description="Dienelactone hydrolase" evidence="2">
    <location>
        <begin position="256"/>
        <end position="341"/>
    </location>
</feature>
<feature type="domain" description="BAAT/Acyl-CoA thioester hydrolase C-terminal" evidence="3">
    <location>
        <begin position="145"/>
        <end position="233"/>
    </location>
</feature>
<protein>
    <submittedName>
        <fullName evidence="4">Alpha/beta hydrolase</fullName>
    </submittedName>
</protein>
<evidence type="ECO:0000313" key="5">
    <source>
        <dbReference type="Proteomes" id="UP000618754"/>
    </source>
</evidence>
<evidence type="ECO:0000259" key="3">
    <source>
        <dbReference type="Pfam" id="PF08840"/>
    </source>
</evidence>
<keyword evidence="1" id="KW-0732">Signal</keyword>
<sequence length="343" mass="39095">MNFTTQNQYFKFIIALGLILSSFHSYAQSPWDKFFDHDTLTDKHLGTVVIHVTKTNRKEKKPLLIYIDGSGNYPLFYRKNNGNYNTSIAFDIGRFAKDYSIVLISKPGTPFSDSLRYQAGKPFYPDNDVYDSLYSLQWRAGAASKAIDYLVKNIPVDTKNIIVMGYSEGSQVAPAVAVLNKKVTHVVCFVGNSLNQLYDFIINARLGADRNEITAEQSQQIVDSLYNVYGKIYANPKATDKRWFGATFLKWSSFSEATPLENMLKLKIPILYIAGGKDNNQTIIDMDYAKLEFLRKGKTNLTYKVYPNSNHGFQENTVKDGKEVRTDRSDEVHQFAFDWIKAH</sequence>
<gene>
    <name evidence="4" type="ORF">IDJ75_09960</name>
</gene>
<accession>A0ABR7X4V4</accession>
<dbReference type="Gene3D" id="3.40.50.1820">
    <property type="entry name" value="alpha/beta hydrolase"/>
    <property type="match status" value="1"/>
</dbReference>
<proteinExistence type="predicted"/>
<dbReference type="PANTHER" id="PTHR43265:SF1">
    <property type="entry name" value="ESTERASE ESTD"/>
    <property type="match status" value="1"/>
</dbReference>
<dbReference type="InterPro" id="IPR014940">
    <property type="entry name" value="BAAT_C"/>
</dbReference>
<feature type="chain" id="PRO_5045793048" evidence="1">
    <location>
        <begin position="28"/>
        <end position="343"/>
    </location>
</feature>
<dbReference type="InterPro" id="IPR053145">
    <property type="entry name" value="AB_hydrolase_Est10"/>
</dbReference>
<evidence type="ECO:0000259" key="2">
    <source>
        <dbReference type="Pfam" id="PF01738"/>
    </source>
</evidence>
<reference evidence="4 5" key="1">
    <citation type="submission" date="2020-09" db="EMBL/GenBank/DDBJ databases">
        <title>Novel species of Mucilaginibacter isolated from a glacier on the Tibetan Plateau.</title>
        <authorList>
            <person name="Liu Q."/>
            <person name="Xin Y.-H."/>
        </authorList>
    </citation>
    <scope>NUCLEOTIDE SEQUENCE [LARGE SCALE GENOMIC DNA]</scope>
    <source>
        <strain evidence="4 5">CGMCC 1.13878</strain>
    </source>
</reference>
<feature type="signal peptide" evidence="1">
    <location>
        <begin position="1"/>
        <end position="27"/>
    </location>
</feature>
<keyword evidence="5" id="KW-1185">Reference proteome</keyword>
<dbReference type="GO" id="GO:0016787">
    <property type="term" value="F:hydrolase activity"/>
    <property type="evidence" value="ECO:0007669"/>
    <property type="project" value="UniProtKB-KW"/>
</dbReference>
<dbReference type="InterPro" id="IPR002925">
    <property type="entry name" value="Dienelactn_hydro"/>
</dbReference>
<dbReference type="SUPFAM" id="SSF53474">
    <property type="entry name" value="alpha/beta-Hydrolases"/>
    <property type="match status" value="1"/>
</dbReference>
<keyword evidence="4" id="KW-0378">Hydrolase</keyword>
<dbReference type="Pfam" id="PF01738">
    <property type="entry name" value="DLH"/>
    <property type="match status" value="1"/>
</dbReference>
<organism evidence="4 5">
    <name type="scientific">Mucilaginibacter rigui</name>
    <dbReference type="NCBI Taxonomy" id="534635"/>
    <lineage>
        <taxon>Bacteria</taxon>
        <taxon>Pseudomonadati</taxon>
        <taxon>Bacteroidota</taxon>
        <taxon>Sphingobacteriia</taxon>
        <taxon>Sphingobacteriales</taxon>
        <taxon>Sphingobacteriaceae</taxon>
        <taxon>Mucilaginibacter</taxon>
    </lineage>
</organism>
<dbReference type="InterPro" id="IPR029058">
    <property type="entry name" value="AB_hydrolase_fold"/>
</dbReference>
<name>A0ABR7X4V4_9SPHI</name>
<dbReference type="EMBL" id="JACWMW010000002">
    <property type="protein sequence ID" value="MBD1385601.1"/>
    <property type="molecule type" value="Genomic_DNA"/>
</dbReference>
<evidence type="ECO:0000313" key="4">
    <source>
        <dbReference type="EMBL" id="MBD1385601.1"/>
    </source>
</evidence>
<dbReference type="RefSeq" id="WP_191175467.1">
    <property type="nucleotide sequence ID" value="NZ_JACWMW010000002.1"/>
</dbReference>
<dbReference type="Pfam" id="PF08840">
    <property type="entry name" value="BAAT_C"/>
    <property type="match status" value="1"/>
</dbReference>
<dbReference type="PANTHER" id="PTHR43265">
    <property type="entry name" value="ESTERASE ESTD"/>
    <property type="match status" value="1"/>
</dbReference>
<evidence type="ECO:0000256" key="1">
    <source>
        <dbReference type="SAM" id="SignalP"/>
    </source>
</evidence>
<comment type="caution">
    <text evidence="4">The sequence shown here is derived from an EMBL/GenBank/DDBJ whole genome shotgun (WGS) entry which is preliminary data.</text>
</comment>